<name>A0A1Y3LCM1_PSEPU</name>
<dbReference type="EMBL" id="NFSB01000065">
    <property type="protein sequence ID" value="OUM35877.1"/>
    <property type="molecule type" value="Genomic_DNA"/>
</dbReference>
<organism evidence="1 2">
    <name type="scientific">Pseudomonas putida</name>
    <name type="common">Arthrobacter siderocapsulatus</name>
    <dbReference type="NCBI Taxonomy" id="303"/>
    <lineage>
        <taxon>Bacteria</taxon>
        <taxon>Pseudomonadati</taxon>
        <taxon>Pseudomonadota</taxon>
        <taxon>Gammaproteobacteria</taxon>
        <taxon>Pseudomonadales</taxon>
        <taxon>Pseudomonadaceae</taxon>
        <taxon>Pseudomonas</taxon>
    </lineage>
</organism>
<comment type="caution">
    <text evidence="1">The sequence shown here is derived from an EMBL/GenBank/DDBJ whole genome shotgun (WGS) entry which is preliminary data.</text>
</comment>
<dbReference type="AlphaFoldDB" id="A0A1Y3LCM1"/>
<protein>
    <submittedName>
        <fullName evidence="1">Diguanylate cyclase</fullName>
    </submittedName>
</protein>
<evidence type="ECO:0000313" key="2">
    <source>
        <dbReference type="Proteomes" id="UP000196082"/>
    </source>
</evidence>
<reference evidence="1 2" key="1">
    <citation type="submission" date="2017-05" db="EMBL/GenBank/DDBJ databases">
        <title>Whole genome sequence of Pseudomonas putida isolate 1312 commercialized as a biostimulant.</title>
        <authorList>
            <person name="Crovadore J."/>
            <person name="Blanc P."/>
            <person name="Chablais R."/>
            <person name="Cochard B."/>
            <person name="Grizard D."/>
            <person name="Lefort F."/>
        </authorList>
    </citation>
    <scope>NUCLEOTIDE SEQUENCE [LARGE SCALE GENOMIC DNA]</scope>
    <source>
        <strain evidence="1 2">1312</strain>
    </source>
</reference>
<sequence>MPPVGAGSPANTGGAGAIHRVAFFAGKPAPTKTASALNMTYCWSL</sequence>
<gene>
    <name evidence="1" type="ORF">B8W72_07950</name>
</gene>
<proteinExistence type="predicted"/>
<evidence type="ECO:0000313" key="1">
    <source>
        <dbReference type="EMBL" id="OUM35877.1"/>
    </source>
</evidence>
<dbReference type="Proteomes" id="UP000196082">
    <property type="component" value="Unassembled WGS sequence"/>
</dbReference>
<accession>A0A1Y3LCM1</accession>